<feature type="region of interest" description="Disordered" evidence="1">
    <location>
        <begin position="219"/>
        <end position="242"/>
    </location>
</feature>
<keyword evidence="4" id="KW-1185">Reference proteome</keyword>
<dbReference type="Proteomes" id="UP000636800">
    <property type="component" value="Chromosome 13"/>
</dbReference>
<evidence type="ECO:0000313" key="3">
    <source>
        <dbReference type="EMBL" id="KAG0455920.1"/>
    </source>
</evidence>
<protein>
    <submittedName>
        <fullName evidence="3">Uncharacterized protein</fullName>
    </submittedName>
</protein>
<sequence>MSKNISSLFYSYPFSPLSRKDGEKAVRRKKRSIITDRSIVVSESGRDVEKTIVLAVASRCFVRSIRETRRRLRDAVDGHRPNREWRRQRRDSGGRECFGADGGISSRGLGQVICPSIVYPGGTSWRSTFYLYLLTAKLHYAVYGAKESFSATLIRRFERGYRASPSPPDIFDYIEAAYAGEAPLFNFLVYASFIVSPAAGTADQFPRFEHIRHNPYRPRKRNRKQAIRPFATGGSADCRPKRDRSVDYKFSSTRSTAEKEIRASTAHRMQVHSNHRFIRTGWWHRSSFRTSTASHRCVREENQLVAASDQSA</sequence>
<dbReference type="EMBL" id="JADCNL010000013">
    <property type="protein sequence ID" value="KAG0454758.1"/>
    <property type="molecule type" value="Genomic_DNA"/>
</dbReference>
<evidence type="ECO:0000313" key="2">
    <source>
        <dbReference type="EMBL" id="KAG0454758.1"/>
    </source>
</evidence>
<evidence type="ECO:0000313" key="5">
    <source>
        <dbReference type="Proteomes" id="UP000639772"/>
    </source>
</evidence>
<dbReference type="EMBL" id="JADCNM010000013">
    <property type="protein sequence ID" value="KAG0455920.1"/>
    <property type="molecule type" value="Genomic_DNA"/>
</dbReference>
<evidence type="ECO:0000313" key="4">
    <source>
        <dbReference type="Proteomes" id="UP000636800"/>
    </source>
</evidence>
<dbReference type="Proteomes" id="UP000639772">
    <property type="component" value="Chromosome 13"/>
</dbReference>
<reference evidence="4 5" key="1">
    <citation type="journal article" date="2020" name="Nat. Food">
        <title>A phased Vanilla planifolia genome enables genetic improvement of flavour and production.</title>
        <authorList>
            <person name="Hasing T."/>
            <person name="Tang H."/>
            <person name="Brym M."/>
            <person name="Khazi F."/>
            <person name="Huang T."/>
            <person name="Chambers A.H."/>
        </authorList>
    </citation>
    <scope>NUCLEOTIDE SEQUENCE [LARGE SCALE GENOMIC DNA]</scope>
    <source>
        <tissue evidence="3">Leaf</tissue>
    </source>
</reference>
<evidence type="ECO:0000256" key="1">
    <source>
        <dbReference type="SAM" id="MobiDB-lite"/>
    </source>
</evidence>
<gene>
    <name evidence="3" type="ORF">HPP92_023708</name>
    <name evidence="2" type="ORF">HPP92_024050</name>
</gene>
<proteinExistence type="predicted"/>
<organism evidence="3 5">
    <name type="scientific">Vanilla planifolia</name>
    <name type="common">Vanilla</name>
    <dbReference type="NCBI Taxonomy" id="51239"/>
    <lineage>
        <taxon>Eukaryota</taxon>
        <taxon>Viridiplantae</taxon>
        <taxon>Streptophyta</taxon>
        <taxon>Embryophyta</taxon>
        <taxon>Tracheophyta</taxon>
        <taxon>Spermatophyta</taxon>
        <taxon>Magnoliopsida</taxon>
        <taxon>Liliopsida</taxon>
        <taxon>Asparagales</taxon>
        <taxon>Orchidaceae</taxon>
        <taxon>Vanilloideae</taxon>
        <taxon>Vanilleae</taxon>
        <taxon>Vanilla</taxon>
    </lineage>
</organism>
<comment type="caution">
    <text evidence="3">The sequence shown here is derived from an EMBL/GenBank/DDBJ whole genome shotgun (WGS) entry which is preliminary data.</text>
</comment>
<dbReference type="AlphaFoldDB" id="A0A835UC95"/>
<accession>A0A835UC95</accession>
<name>A0A835UC95_VANPL</name>